<evidence type="ECO:0000313" key="2">
    <source>
        <dbReference type="Proteomes" id="UP000054874"/>
    </source>
</evidence>
<gene>
    <name evidence="1" type="ORF">ASU35_16915</name>
</gene>
<organism evidence="1 2">
    <name type="scientific">Acetivibrio ethanolgignens</name>
    <dbReference type="NCBI Taxonomy" id="290052"/>
    <lineage>
        <taxon>Bacteria</taxon>
        <taxon>Bacillati</taxon>
        <taxon>Bacillota</taxon>
        <taxon>Clostridia</taxon>
        <taxon>Eubacteriales</taxon>
        <taxon>Oscillospiraceae</taxon>
        <taxon>Acetivibrio</taxon>
    </lineage>
</organism>
<dbReference type="AlphaFoldDB" id="A0A0V8QIH1"/>
<name>A0A0V8QIH1_9FIRM</name>
<keyword evidence="2" id="KW-1185">Reference proteome</keyword>
<comment type="caution">
    <text evidence="1">The sequence shown here is derived from an EMBL/GenBank/DDBJ whole genome shotgun (WGS) entry which is preliminary data.</text>
</comment>
<proteinExistence type="predicted"/>
<reference evidence="1 2" key="1">
    <citation type="submission" date="2015-11" db="EMBL/GenBank/DDBJ databases">
        <title>Butyribacter intestini gen. nov., sp. nov., a butyric acid-producing bacterium of the family Lachnospiraceae isolated from the human faeces.</title>
        <authorList>
            <person name="Zou Y."/>
            <person name="Xue W."/>
            <person name="Luo G."/>
            <person name="Lv M."/>
        </authorList>
    </citation>
    <scope>NUCLEOTIDE SEQUENCE [LARGE SCALE GENOMIC DNA]</scope>
    <source>
        <strain evidence="1 2">ACET-33324</strain>
    </source>
</reference>
<dbReference type="EMBL" id="LNAM01000016">
    <property type="protein sequence ID" value="KSV60370.1"/>
    <property type="molecule type" value="Genomic_DNA"/>
</dbReference>
<protein>
    <submittedName>
        <fullName evidence="1">Uncharacterized protein</fullName>
    </submittedName>
</protein>
<sequence length="185" mass="21216">MTASLKDAYRHITSIVDSWCKLVLQMEMLEYGNNSAHLSLRMPDCEHHIHADCGVSGVVINKVNCTYMHTPIGTMDYFVYRCIVDIPNNPVQIFYRWVKEQCFLAHILIQLSPDGFVPEEVRQKFDAGESIINWDGSDAEGFSDDILNESILEMAGIQDPLNLHKLDTCVEHIEEFFEQYKGVEE</sequence>
<accession>A0A0V8QIH1</accession>
<evidence type="ECO:0000313" key="1">
    <source>
        <dbReference type="EMBL" id="KSV60370.1"/>
    </source>
</evidence>
<dbReference type="Proteomes" id="UP000054874">
    <property type="component" value="Unassembled WGS sequence"/>
</dbReference>